<comment type="similarity">
    <text evidence="1">Belongs to the LysR transcriptional regulatory family.</text>
</comment>
<gene>
    <name evidence="6" type="primary">cysL</name>
    <name evidence="6" type="ORF">DYBT9275_04182</name>
</gene>
<accession>A0A916JEV8</accession>
<evidence type="ECO:0000259" key="5">
    <source>
        <dbReference type="PROSITE" id="PS50931"/>
    </source>
</evidence>
<keyword evidence="2" id="KW-0805">Transcription regulation</keyword>
<dbReference type="InterPro" id="IPR036390">
    <property type="entry name" value="WH_DNA-bd_sf"/>
</dbReference>
<dbReference type="CDD" id="cd08420">
    <property type="entry name" value="PBP2_CysL_like"/>
    <property type="match status" value="1"/>
</dbReference>
<evidence type="ECO:0000313" key="7">
    <source>
        <dbReference type="Proteomes" id="UP000680038"/>
    </source>
</evidence>
<dbReference type="InterPro" id="IPR000847">
    <property type="entry name" value="LysR_HTH_N"/>
</dbReference>
<dbReference type="SUPFAM" id="SSF53850">
    <property type="entry name" value="Periplasmic binding protein-like II"/>
    <property type="match status" value="1"/>
</dbReference>
<feature type="domain" description="HTH lysR-type" evidence="5">
    <location>
        <begin position="1"/>
        <end position="58"/>
    </location>
</feature>
<dbReference type="Gene3D" id="3.40.190.290">
    <property type="match status" value="1"/>
</dbReference>
<dbReference type="InterPro" id="IPR005119">
    <property type="entry name" value="LysR_subst-bd"/>
</dbReference>
<dbReference type="PANTHER" id="PTHR30126">
    <property type="entry name" value="HTH-TYPE TRANSCRIPTIONAL REGULATOR"/>
    <property type="match status" value="1"/>
</dbReference>
<dbReference type="Proteomes" id="UP000680038">
    <property type="component" value="Unassembled WGS sequence"/>
</dbReference>
<evidence type="ECO:0000256" key="3">
    <source>
        <dbReference type="ARBA" id="ARBA00023125"/>
    </source>
</evidence>
<dbReference type="EMBL" id="CAJRAF010000002">
    <property type="protein sequence ID" value="CAG5008045.1"/>
    <property type="molecule type" value="Genomic_DNA"/>
</dbReference>
<keyword evidence="7" id="KW-1185">Reference proteome</keyword>
<dbReference type="GO" id="GO:0003700">
    <property type="term" value="F:DNA-binding transcription factor activity"/>
    <property type="evidence" value="ECO:0007669"/>
    <property type="project" value="InterPro"/>
</dbReference>
<evidence type="ECO:0000256" key="2">
    <source>
        <dbReference type="ARBA" id="ARBA00023015"/>
    </source>
</evidence>
<dbReference type="AlphaFoldDB" id="A0A916JEV8"/>
<dbReference type="FunFam" id="1.10.10.10:FF:000001">
    <property type="entry name" value="LysR family transcriptional regulator"/>
    <property type="match status" value="1"/>
</dbReference>
<organism evidence="6 7">
    <name type="scientific">Dyadobacter helix</name>
    <dbReference type="NCBI Taxonomy" id="2822344"/>
    <lineage>
        <taxon>Bacteria</taxon>
        <taxon>Pseudomonadati</taxon>
        <taxon>Bacteroidota</taxon>
        <taxon>Cytophagia</taxon>
        <taxon>Cytophagales</taxon>
        <taxon>Spirosomataceae</taxon>
        <taxon>Dyadobacter</taxon>
    </lineage>
</organism>
<sequence>MLDFRLKVFYTVAQTLHFNRAAEELHISQPAVTKHIKELEQHYQTSLFDRSHKQISLTKAGDILLEHAHIIFEQYQKLDFELNLLQNKTEGILHIGASTTIAQYVLPAYLASFHQRFPDIRIELINANSLLIEQSLDDKKIDLGLVEGPMHHPGLKYVAFLKDELVLVTRTKNAPKKKTVSIRELTALPLLTRENGSGTSEIIEEYLQKLDLGIKDLNIHMQLGSTESIKNYLLHSDTFAFLSVYSITRDLADDRLTIVDIDGMEINRRLSFVYRQGQPSPLSALFMRFALLKGSSVL</sequence>
<dbReference type="SUPFAM" id="SSF46785">
    <property type="entry name" value="Winged helix' DNA-binding domain"/>
    <property type="match status" value="1"/>
</dbReference>
<dbReference type="Pfam" id="PF00126">
    <property type="entry name" value="HTH_1"/>
    <property type="match status" value="1"/>
</dbReference>
<reference evidence="6" key="1">
    <citation type="submission" date="2021-04" db="EMBL/GenBank/DDBJ databases">
        <authorList>
            <person name="Rodrigo-Torres L."/>
            <person name="Arahal R. D."/>
            <person name="Lucena T."/>
        </authorList>
    </citation>
    <scope>NUCLEOTIDE SEQUENCE</scope>
    <source>
        <strain evidence="6">CECT 9275</strain>
    </source>
</reference>
<dbReference type="InterPro" id="IPR036388">
    <property type="entry name" value="WH-like_DNA-bd_sf"/>
</dbReference>
<dbReference type="GO" id="GO:0000976">
    <property type="term" value="F:transcription cis-regulatory region binding"/>
    <property type="evidence" value="ECO:0007669"/>
    <property type="project" value="TreeGrafter"/>
</dbReference>
<evidence type="ECO:0000313" key="6">
    <source>
        <dbReference type="EMBL" id="CAG5008045.1"/>
    </source>
</evidence>
<protein>
    <submittedName>
        <fullName evidence="6">HTH-type transcriptional regulator CysL</fullName>
    </submittedName>
</protein>
<evidence type="ECO:0000256" key="1">
    <source>
        <dbReference type="ARBA" id="ARBA00009437"/>
    </source>
</evidence>
<proteinExistence type="inferred from homology"/>
<dbReference type="Pfam" id="PF03466">
    <property type="entry name" value="LysR_substrate"/>
    <property type="match status" value="1"/>
</dbReference>
<dbReference type="PRINTS" id="PR00039">
    <property type="entry name" value="HTHLYSR"/>
</dbReference>
<dbReference type="Gene3D" id="1.10.10.10">
    <property type="entry name" value="Winged helix-like DNA-binding domain superfamily/Winged helix DNA-binding domain"/>
    <property type="match status" value="1"/>
</dbReference>
<dbReference type="RefSeq" id="WP_215240584.1">
    <property type="nucleotide sequence ID" value="NZ_CAJRAF010000002.1"/>
</dbReference>
<keyword evidence="4" id="KW-0804">Transcription</keyword>
<keyword evidence="3" id="KW-0238">DNA-binding</keyword>
<dbReference type="PROSITE" id="PS50931">
    <property type="entry name" value="HTH_LYSR"/>
    <property type="match status" value="1"/>
</dbReference>
<name>A0A916JEV8_9BACT</name>
<evidence type="ECO:0000256" key="4">
    <source>
        <dbReference type="ARBA" id="ARBA00023163"/>
    </source>
</evidence>
<dbReference type="PANTHER" id="PTHR30126:SF39">
    <property type="entry name" value="HTH-TYPE TRANSCRIPTIONAL REGULATOR CYSL"/>
    <property type="match status" value="1"/>
</dbReference>
<comment type="caution">
    <text evidence="6">The sequence shown here is derived from an EMBL/GenBank/DDBJ whole genome shotgun (WGS) entry which is preliminary data.</text>
</comment>